<dbReference type="PANTHER" id="PTHR46558:SF15">
    <property type="entry name" value="HELIX-TURN-HELIX DOMAIN PROTEIN"/>
    <property type="match status" value="1"/>
</dbReference>
<name>A0A174D8G2_9FIRM</name>
<protein>
    <submittedName>
        <fullName evidence="4">HTH-type transcriptional regulator immR</fullName>
    </submittedName>
</protein>
<evidence type="ECO:0000259" key="3">
    <source>
        <dbReference type="PROSITE" id="PS50943"/>
    </source>
</evidence>
<dbReference type="CDD" id="cd00093">
    <property type="entry name" value="HTH_XRE"/>
    <property type="match status" value="1"/>
</dbReference>
<keyword evidence="2" id="KW-1133">Transmembrane helix</keyword>
<reference evidence="4 5" key="1">
    <citation type="submission" date="2015-09" db="EMBL/GenBank/DDBJ databases">
        <authorList>
            <consortium name="Pathogen Informatics"/>
        </authorList>
    </citation>
    <scope>NUCLEOTIDE SEQUENCE [LARGE SCALE GENOMIC DNA]</scope>
    <source>
        <strain evidence="4 5">2789STDY5608837</strain>
    </source>
</reference>
<keyword evidence="2" id="KW-0812">Transmembrane</keyword>
<dbReference type="InterPro" id="IPR010982">
    <property type="entry name" value="Lambda_DNA-bd_dom_sf"/>
</dbReference>
<evidence type="ECO:0000313" key="4">
    <source>
        <dbReference type="EMBL" id="CUO21844.1"/>
    </source>
</evidence>
<gene>
    <name evidence="4" type="primary">immR_1</name>
    <name evidence="4" type="ORF">ERS852394_01704</name>
</gene>
<dbReference type="Pfam" id="PF01381">
    <property type="entry name" value="HTH_3"/>
    <property type="match status" value="1"/>
</dbReference>
<dbReference type="PROSITE" id="PS50943">
    <property type="entry name" value="HTH_CROC1"/>
    <property type="match status" value="1"/>
</dbReference>
<evidence type="ECO:0000256" key="1">
    <source>
        <dbReference type="ARBA" id="ARBA00023125"/>
    </source>
</evidence>
<dbReference type="PANTHER" id="PTHR46558">
    <property type="entry name" value="TRACRIPTIONAL REGULATORY PROTEIN-RELATED-RELATED"/>
    <property type="match status" value="1"/>
</dbReference>
<accession>A0A174D8G2</accession>
<keyword evidence="1" id="KW-0238">DNA-binding</keyword>
<dbReference type="Proteomes" id="UP000095409">
    <property type="component" value="Unassembled WGS sequence"/>
</dbReference>
<proteinExistence type="predicted"/>
<dbReference type="RefSeq" id="WP_055066089.1">
    <property type="nucleotide sequence ID" value="NZ_CYZD01000007.1"/>
</dbReference>
<dbReference type="SMART" id="SM00530">
    <property type="entry name" value="HTH_XRE"/>
    <property type="match status" value="1"/>
</dbReference>
<dbReference type="InterPro" id="IPR001387">
    <property type="entry name" value="Cro/C1-type_HTH"/>
</dbReference>
<dbReference type="Gene3D" id="1.10.260.40">
    <property type="entry name" value="lambda repressor-like DNA-binding domains"/>
    <property type="match status" value="1"/>
</dbReference>
<dbReference type="GO" id="GO:0003677">
    <property type="term" value="F:DNA binding"/>
    <property type="evidence" value="ECO:0007669"/>
    <property type="project" value="UniProtKB-KW"/>
</dbReference>
<feature type="transmembrane region" description="Helical" evidence="2">
    <location>
        <begin position="111"/>
        <end position="128"/>
    </location>
</feature>
<dbReference type="EMBL" id="CYZD01000007">
    <property type="protein sequence ID" value="CUO21844.1"/>
    <property type="molecule type" value="Genomic_DNA"/>
</dbReference>
<evidence type="ECO:0000313" key="5">
    <source>
        <dbReference type="Proteomes" id="UP000095409"/>
    </source>
</evidence>
<feature type="transmembrane region" description="Helical" evidence="2">
    <location>
        <begin position="85"/>
        <end position="105"/>
    </location>
</feature>
<organism evidence="4 5">
    <name type="scientific">Blautia obeum</name>
    <dbReference type="NCBI Taxonomy" id="40520"/>
    <lineage>
        <taxon>Bacteria</taxon>
        <taxon>Bacillati</taxon>
        <taxon>Bacillota</taxon>
        <taxon>Clostridia</taxon>
        <taxon>Lachnospirales</taxon>
        <taxon>Lachnospiraceae</taxon>
        <taxon>Blautia</taxon>
    </lineage>
</organism>
<evidence type="ECO:0000256" key="2">
    <source>
        <dbReference type="SAM" id="Phobius"/>
    </source>
</evidence>
<sequence length="185" mass="21731">MELYKQIKRYRTDMNLSQEELAEKIYVTRQTISNWENDKSYPDIHSLLLLSSTFHISLDQLIKGDITTMKEEISKEAIQKFNRDGAIFTVLLILTVIAAVPLAVFLGYCGYIVWGILFLIMIYYALRVEKFKKENDIMTYKEIVAFTEGKQLDEIEKAQEKGKRPYQQLLWEYPKVCVNLQTDVR</sequence>
<keyword evidence="2" id="KW-0472">Membrane</keyword>
<dbReference type="SUPFAM" id="SSF47413">
    <property type="entry name" value="lambda repressor-like DNA-binding domains"/>
    <property type="match status" value="1"/>
</dbReference>
<dbReference type="AlphaFoldDB" id="A0A174D8G2"/>
<feature type="domain" description="HTH cro/C1-type" evidence="3">
    <location>
        <begin position="7"/>
        <end position="61"/>
    </location>
</feature>